<evidence type="ECO:0000313" key="4">
    <source>
        <dbReference type="EMBL" id="HHK67935.1"/>
    </source>
</evidence>
<reference evidence="4" key="1">
    <citation type="journal article" date="2020" name="mSystems">
        <title>Genome- and Community-Level Interaction Insights into Carbon Utilization and Element Cycling Functions of Hydrothermarchaeota in Hydrothermal Sediment.</title>
        <authorList>
            <person name="Zhou Z."/>
            <person name="Liu Y."/>
            <person name="Xu W."/>
            <person name="Pan J."/>
            <person name="Luo Z.H."/>
            <person name="Li M."/>
        </authorList>
    </citation>
    <scope>NUCLEOTIDE SEQUENCE [LARGE SCALE GENOMIC DNA]</scope>
    <source>
        <strain evidence="4">SpSt-1056</strain>
    </source>
</reference>
<dbReference type="GO" id="GO:0042803">
    <property type="term" value="F:protein homodimerization activity"/>
    <property type="evidence" value="ECO:0007669"/>
    <property type="project" value="InterPro"/>
</dbReference>
<dbReference type="SUPFAM" id="SSF51064">
    <property type="entry name" value="Head domain of nucleotide exchange factor GrpE"/>
    <property type="match status" value="1"/>
</dbReference>
<dbReference type="PRINTS" id="PR00773">
    <property type="entry name" value="GRPEPROTEIN"/>
</dbReference>
<comment type="caution">
    <text evidence="4">The sequence shown here is derived from an EMBL/GenBank/DDBJ whole genome shotgun (WGS) entry which is preliminary data.</text>
</comment>
<evidence type="ECO:0000256" key="1">
    <source>
        <dbReference type="ARBA" id="ARBA00009054"/>
    </source>
</evidence>
<dbReference type="GO" id="GO:0000774">
    <property type="term" value="F:adenyl-nucleotide exchange factor activity"/>
    <property type="evidence" value="ECO:0007669"/>
    <property type="project" value="InterPro"/>
</dbReference>
<dbReference type="PANTHER" id="PTHR21237">
    <property type="entry name" value="GRPE PROTEIN"/>
    <property type="match status" value="1"/>
</dbReference>
<organism evidence="4">
    <name type="scientific">Caldiarchaeum subterraneum</name>
    <dbReference type="NCBI Taxonomy" id="311458"/>
    <lineage>
        <taxon>Archaea</taxon>
        <taxon>Nitrososphaerota</taxon>
        <taxon>Candidatus Caldarchaeales</taxon>
        <taxon>Candidatus Caldarchaeaceae</taxon>
        <taxon>Candidatus Caldarchaeum</taxon>
    </lineage>
</organism>
<dbReference type="SUPFAM" id="SSF58014">
    <property type="entry name" value="Coiled-coil domain of nucleotide exchange factor GrpE"/>
    <property type="match status" value="1"/>
</dbReference>
<protein>
    <submittedName>
        <fullName evidence="4">Nucleotide exchange factor GrpE</fullName>
    </submittedName>
</protein>
<sequence length="160" mass="18498">MSEDVIKALEAEKKELMDSLMYARAELLNLRRLMEQETKRAESFAVERLARKLLTFYEDFGRVVNGLKQGEVPETLHEALNMLLREMEKILQSEGVEKMDVQGKEFNPFEHEAVEFFEAEDVTVDTVADVISPGYRLRDKVLKPPKVKVARPKKRENGKT</sequence>
<keyword evidence="2" id="KW-0143">Chaperone</keyword>
<accession>A0A7C5QML1</accession>
<dbReference type="GO" id="GO:0051087">
    <property type="term" value="F:protein-folding chaperone binding"/>
    <property type="evidence" value="ECO:0007669"/>
    <property type="project" value="InterPro"/>
</dbReference>
<dbReference type="InterPro" id="IPR013805">
    <property type="entry name" value="GrpE_CC"/>
</dbReference>
<dbReference type="Gene3D" id="3.90.20.20">
    <property type="match status" value="1"/>
</dbReference>
<dbReference type="InterPro" id="IPR009012">
    <property type="entry name" value="GrpE_head"/>
</dbReference>
<gene>
    <name evidence="4" type="primary">grpE</name>
    <name evidence="4" type="ORF">ENM11_02110</name>
</gene>
<dbReference type="AlphaFoldDB" id="A0A7C5QML1"/>
<evidence type="ECO:0000256" key="2">
    <source>
        <dbReference type="ARBA" id="ARBA00023186"/>
    </source>
</evidence>
<dbReference type="GO" id="GO:0006457">
    <property type="term" value="P:protein folding"/>
    <property type="evidence" value="ECO:0007669"/>
    <property type="project" value="InterPro"/>
</dbReference>
<name>A0A7C5QML1_CALS0</name>
<dbReference type="PANTHER" id="PTHR21237:SF23">
    <property type="entry name" value="GRPE PROTEIN HOMOLOG, MITOCHONDRIAL"/>
    <property type="match status" value="1"/>
</dbReference>
<dbReference type="EMBL" id="DRWN01000019">
    <property type="protein sequence ID" value="HHK67935.1"/>
    <property type="molecule type" value="Genomic_DNA"/>
</dbReference>
<evidence type="ECO:0000256" key="3">
    <source>
        <dbReference type="RuleBase" id="RU004478"/>
    </source>
</evidence>
<dbReference type="CDD" id="cd00446">
    <property type="entry name" value="GrpE"/>
    <property type="match status" value="1"/>
</dbReference>
<dbReference type="InterPro" id="IPR000740">
    <property type="entry name" value="GrpE"/>
</dbReference>
<comment type="similarity">
    <text evidence="1 3">Belongs to the GrpE family.</text>
</comment>
<proteinExistence type="inferred from homology"/>
<dbReference type="Pfam" id="PF01025">
    <property type="entry name" value="GrpE"/>
    <property type="match status" value="1"/>
</dbReference>
<dbReference type="Gene3D" id="2.30.22.10">
    <property type="entry name" value="Head domain of nucleotide exchange factor GrpE"/>
    <property type="match status" value="1"/>
</dbReference>
<dbReference type="HAMAP" id="MF_01151">
    <property type="entry name" value="GrpE"/>
    <property type="match status" value="1"/>
</dbReference>
<dbReference type="GO" id="GO:0051082">
    <property type="term" value="F:unfolded protein binding"/>
    <property type="evidence" value="ECO:0007669"/>
    <property type="project" value="TreeGrafter"/>
</dbReference>